<dbReference type="InterPro" id="IPR005274">
    <property type="entry name" value="IM_pro_YhjD"/>
</dbReference>
<keyword evidence="5 7" id="KW-0472">Membrane</keyword>
<keyword evidence="2" id="KW-1003">Cell membrane</keyword>
<dbReference type="GO" id="GO:0005886">
    <property type="term" value="C:plasma membrane"/>
    <property type="evidence" value="ECO:0007669"/>
    <property type="project" value="UniProtKB-SubCell"/>
</dbReference>
<dbReference type="RefSeq" id="WP_156565520.1">
    <property type="nucleotide sequence ID" value="NZ_CACRTZ010000006.1"/>
</dbReference>
<dbReference type="PANTHER" id="PTHR30213">
    <property type="entry name" value="INNER MEMBRANE PROTEIN YHJD"/>
    <property type="match status" value="1"/>
</dbReference>
<feature type="transmembrane region" description="Helical" evidence="7">
    <location>
        <begin position="146"/>
        <end position="164"/>
    </location>
</feature>
<name>A0A6N3C107_9ENTR</name>
<dbReference type="InterPro" id="IPR017039">
    <property type="entry name" value="Virul_fac_BrkB"/>
</dbReference>
<keyword evidence="4 7" id="KW-1133">Transmembrane helix</keyword>
<evidence type="ECO:0000256" key="5">
    <source>
        <dbReference type="ARBA" id="ARBA00023136"/>
    </source>
</evidence>
<evidence type="ECO:0000256" key="7">
    <source>
        <dbReference type="SAM" id="Phobius"/>
    </source>
</evidence>
<proteinExistence type="predicted"/>
<feature type="transmembrane region" description="Helical" evidence="7">
    <location>
        <begin position="79"/>
        <end position="107"/>
    </location>
</feature>
<feature type="transmembrane region" description="Helical" evidence="7">
    <location>
        <begin position="196"/>
        <end position="218"/>
    </location>
</feature>
<feature type="transmembrane region" description="Helical" evidence="7">
    <location>
        <begin position="304"/>
        <end position="331"/>
    </location>
</feature>
<reference evidence="8" key="1">
    <citation type="submission" date="2019-11" db="EMBL/GenBank/DDBJ databases">
        <authorList>
            <person name="Feng L."/>
        </authorList>
    </citation>
    <scope>NUCLEOTIDE SEQUENCE</scope>
    <source>
        <strain evidence="8">EMassiliensisLFYP7</strain>
    </source>
</reference>
<feature type="transmembrane region" description="Helical" evidence="7">
    <location>
        <begin position="272"/>
        <end position="292"/>
    </location>
</feature>
<evidence type="ECO:0000256" key="4">
    <source>
        <dbReference type="ARBA" id="ARBA00022989"/>
    </source>
</evidence>
<dbReference type="AlphaFoldDB" id="A0A6N3C107"/>
<evidence type="ECO:0000256" key="6">
    <source>
        <dbReference type="SAM" id="MobiDB-lite"/>
    </source>
</evidence>
<organism evidence="8">
    <name type="scientific">Phytobacter massiliensis</name>
    <dbReference type="NCBI Taxonomy" id="1485952"/>
    <lineage>
        <taxon>Bacteria</taxon>
        <taxon>Pseudomonadati</taxon>
        <taxon>Pseudomonadota</taxon>
        <taxon>Gammaproteobacteria</taxon>
        <taxon>Enterobacterales</taxon>
        <taxon>Enterobacteriaceae</taxon>
        <taxon>Phytobacter</taxon>
    </lineage>
</organism>
<feature type="transmembrane region" description="Helical" evidence="7">
    <location>
        <begin position="238"/>
        <end position="260"/>
    </location>
</feature>
<gene>
    <name evidence="8" type="primary">yhjD</name>
    <name evidence="8" type="ORF">EMLFYP7_01366</name>
</gene>
<feature type="region of interest" description="Disordered" evidence="6">
    <location>
        <begin position="1"/>
        <end position="39"/>
    </location>
</feature>
<evidence type="ECO:0000256" key="3">
    <source>
        <dbReference type="ARBA" id="ARBA00022692"/>
    </source>
</evidence>
<evidence type="ECO:0000256" key="1">
    <source>
        <dbReference type="ARBA" id="ARBA00004651"/>
    </source>
</evidence>
<sequence length="347" mass="38997">MTPEKSEKRPTQDLDYEPVKKMEIPAEPEKSETSPPLAGKSPSFIAKVTNLVKLVESWPMVAHLIRATERFNDRMGNQFGAAITYFSFLSMIPILMVSFAAAGFVLASHPTLLQDIFNKILNNVSDPTLATTLKGTIKTAVEQRTTVGIVGLAIALYSGINWMGNLREAIRAQSRDVWERSAQDEEKIWVKYFRDFISLIGLLVALIITLSITSVAGSAQQMIISALYLDYIEWLKPAWRLIGLAISILANFLLFFWIFWRLPRHRPRKKALIRGTFIAAIGFEVIKIIMTYTLPSLVKSPSGAAFGSVLGLMAFFYFFARLTLFCAAWIATAQYKGDRRMPGKTHY</sequence>
<evidence type="ECO:0000313" key="8">
    <source>
        <dbReference type="EMBL" id="VYU08709.1"/>
    </source>
</evidence>
<accession>A0A6N3C107</accession>
<dbReference type="Pfam" id="PF03631">
    <property type="entry name" value="Virul_fac_BrkB"/>
    <property type="match status" value="1"/>
</dbReference>
<keyword evidence="3 7" id="KW-0812">Transmembrane</keyword>
<comment type="subcellular location">
    <subcellularLocation>
        <location evidence="1">Cell membrane</location>
        <topology evidence="1">Multi-pass membrane protein</topology>
    </subcellularLocation>
</comment>
<dbReference type="NCBIfam" id="TIGR00766">
    <property type="entry name" value="inner membrane protein YhjD"/>
    <property type="match status" value="1"/>
</dbReference>
<dbReference type="EMBL" id="CACRTZ010000006">
    <property type="protein sequence ID" value="VYU08709.1"/>
    <property type="molecule type" value="Genomic_DNA"/>
</dbReference>
<evidence type="ECO:0000256" key="2">
    <source>
        <dbReference type="ARBA" id="ARBA00022475"/>
    </source>
</evidence>
<protein>
    <submittedName>
        <fullName evidence="8">Inner membrane protein YhjD</fullName>
    </submittedName>
</protein>
<feature type="compositionally biased region" description="Basic and acidic residues" evidence="6">
    <location>
        <begin position="1"/>
        <end position="32"/>
    </location>
</feature>
<dbReference type="PANTHER" id="PTHR30213:SF1">
    <property type="entry name" value="INNER MEMBRANE PROTEIN YHJD"/>
    <property type="match status" value="1"/>
</dbReference>